<organism evidence="1 2">
    <name type="scientific">Nezara viridula</name>
    <name type="common">Southern green stink bug</name>
    <name type="synonym">Cimex viridulus</name>
    <dbReference type="NCBI Taxonomy" id="85310"/>
    <lineage>
        <taxon>Eukaryota</taxon>
        <taxon>Metazoa</taxon>
        <taxon>Ecdysozoa</taxon>
        <taxon>Arthropoda</taxon>
        <taxon>Hexapoda</taxon>
        <taxon>Insecta</taxon>
        <taxon>Pterygota</taxon>
        <taxon>Neoptera</taxon>
        <taxon>Paraneoptera</taxon>
        <taxon>Hemiptera</taxon>
        <taxon>Heteroptera</taxon>
        <taxon>Panheteroptera</taxon>
        <taxon>Pentatomomorpha</taxon>
        <taxon>Pentatomoidea</taxon>
        <taxon>Pentatomidae</taxon>
        <taxon>Pentatominae</taxon>
        <taxon>Nezara</taxon>
    </lineage>
</organism>
<keyword evidence="2" id="KW-1185">Reference proteome</keyword>
<reference evidence="1" key="1">
    <citation type="submission" date="2022-01" db="EMBL/GenBank/DDBJ databases">
        <authorList>
            <person name="King R."/>
        </authorList>
    </citation>
    <scope>NUCLEOTIDE SEQUENCE</scope>
</reference>
<dbReference type="Proteomes" id="UP001152798">
    <property type="component" value="Chromosome 2"/>
</dbReference>
<proteinExistence type="predicted"/>
<dbReference type="AlphaFoldDB" id="A0A9P0H2V4"/>
<evidence type="ECO:0000313" key="2">
    <source>
        <dbReference type="Proteomes" id="UP001152798"/>
    </source>
</evidence>
<gene>
    <name evidence="1" type="ORF">NEZAVI_LOCUS3917</name>
</gene>
<name>A0A9P0H2V4_NEZVI</name>
<sequence length="97" mass="10701">MPVVVLLLPHTRDFYQLPSLDPLLFVNAGSPRAGCGSTPLTDSHGLIVSSRHPQYGQQASATPLVQKEDQSVFRSILKNWLPPSAPLRPVENQKIKF</sequence>
<dbReference type="EMBL" id="OV725078">
    <property type="protein sequence ID" value="CAH1393211.1"/>
    <property type="molecule type" value="Genomic_DNA"/>
</dbReference>
<evidence type="ECO:0000313" key="1">
    <source>
        <dbReference type="EMBL" id="CAH1393211.1"/>
    </source>
</evidence>
<protein>
    <submittedName>
        <fullName evidence="1">Uncharacterized protein</fullName>
    </submittedName>
</protein>
<accession>A0A9P0H2V4</accession>